<dbReference type="Pfam" id="PF06527">
    <property type="entry name" value="TniQ"/>
    <property type="match status" value="1"/>
</dbReference>
<organism evidence="2 3">
    <name type="scientific">Micromonospora olivasterospora</name>
    <dbReference type="NCBI Taxonomy" id="1880"/>
    <lineage>
        <taxon>Bacteria</taxon>
        <taxon>Bacillati</taxon>
        <taxon>Actinomycetota</taxon>
        <taxon>Actinomycetes</taxon>
        <taxon>Micromonosporales</taxon>
        <taxon>Micromonosporaceae</taxon>
        <taxon>Micromonospora</taxon>
    </lineage>
</organism>
<dbReference type="Proteomes" id="UP000319825">
    <property type="component" value="Unassembled WGS sequence"/>
</dbReference>
<proteinExistence type="predicted"/>
<dbReference type="AlphaFoldDB" id="A0A562IAN0"/>
<dbReference type="EMBL" id="VLKE01000001">
    <property type="protein sequence ID" value="TWH68057.1"/>
    <property type="molecule type" value="Genomic_DNA"/>
</dbReference>
<name>A0A562IAN0_MICOL</name>
<evidence type="ECO:0000313" key="3">
    <source>
        <dbReference type="Proteomes" id="UP000319825"/>
    </source>
</evidence>
<sequence>MSASPTRRLPIPTPPAAWETITSYLRRLAKVNHTTVRDLEAAINASPDKHSYRQTRTLSLDKLSALTGHSAHQLRRALLELQHPEPQWWLLQAFPRPACPPCARRHRGGPVHRYYPHHVTACVKHNLWLGTRAPAATAWPVTDNAIDIQHLPEITSAQVRHRRLVRRHGQVAVLIATRAAFESWEYIHGRNLGHAQSTRLDVLRPGALQYHEEDPAFHAANYPEIVSAASVFVRHQWQAQVTGQATRVHAYAEFGNCLDWSMPRDTWQPGRRSTLTDWIDIYARPHPTNGHGFASAGITITGPRPAWTVQ</sequence>
<comment type="caution">
    <text evidence="2">The sequence shown here is derived from an EMBL/GenBank/DDBJ whole genome shotgun (WGS) entry which is preliminary data.</text>
</comment>
<reference evidence="2 3" key="1">
    <citation type="submission" date="2019-07" db="EMBL/GenBank/DDBJ databases">
        <title>R&amp;d 2014.</title>
        <authorList>
            <person name="Klenk H.-P."/>
        </authorList>
    </citation>
    <scope>NUCLEOTIDE SEQUENCE [LARGE SCALE GENOMIC DNA]</scope>
    <source>
        <strain evidence="2 3">DSM 43868</strain>
    </source>
</reference>
<dbReference type="RefSeq" id="WP_145774939.1">
    <property type="nucleotide sequence ID" value="NZ_BAAATQ010000084.1"/>
</dbReference>
<keyword evidence="3" id="KW-1185">Reference proteome</keyword>
<protein>
    <submittedName>
        <fullName evidence="2">TniQ protein</fullName>
    </submittedName>
</protein>
<dbReference type="InterPro" id="IPR009492">
    <property type="entry name" value="TniQ"/>
</dbReference>
<dbReference type="OrthoDB" id="4508519at2"/>
<feature type="domain" description="TniQ" evidence="1">
    <location>
        <begin position="13"/>
        <end position="127"/>
    </location>
</feature>
<evidence type="ECO:0000313" key="2">
    <source>
        <dbReference type="EMBL" id="TWH68057.1"/>
    </source>
</evidence>
<evidence type="ECO:0000259" key="1">
    <source>
        <dbReference type="Pfam" id="PF06527"/>
    </source>
</evidence>
<accession>A0A562IAN0</accession>
<gene>
    <name evidence="2" type="ORF">JD77_03044</name>
</gene>